<evidence type="ECO:0000259" key="9">
    <source>
        <dbReference type="PROSITE" id="PS50850"/>
    </source>
</evidence>
<evidence type="ECO:0000256" key="1">
    <source>
        <dbReference type="ARBA" id="ARBA00004141"/>
    </source>
</evidence>
<dbReference type="EMBL" id="KQ947438">
    <property type="protein sequence ID" value="KUJ07784.1"/>
    <property type="molecule type" value="Genomic_DNA"/>
</dbReference>
<feature type="transmembrane region" description="Helical" evidence="8">
    <location>
        <begin position="351"/>
        <end position="372"/>
    </location>
</feature>
<protein>
    <submittedName>
        <fullName evidence="10">General substrate transporter</fullName>
    </submittedName>
</protein>
<keyword evidence="5 8" id="KW-1133">Transmembrane helix</keyword>
<dbReference type="InterPro" id="IPR036259">
    <property type="entry name" value="MFS_trans_sf"/>
</dbReference>
<comment type="similarity">
    <text evidence="2">Belongs to the major facilitator superfamily. Sugar transporter (TC 2.A.1.1) family.</text>
</comment>
<dbReference type="Proteomes" id="UP000070700">
    <property type="component" value="Unassembled WGS sequence"/>
</dbReference>
<feature type="region of interest" description="Disordered" evidence="7">
    <location>
        <begin position="475"/>
        <end position="502"/>
    </location>
</feature>
<feature type="transmembrane region" description="Helical" evidence="8">
    <location>
        <begin position="126"/>
        <end position="146"/>
    </location>
</feature>
<evidence type="ECO:0000256" key="2">
    <source>
        <dbReference type="ARBA" id="ARBA00010992"/>
    </source>
</evidence>
<dbReference type="GO" id="GO:0016020">
    <property type="term" value="C:membrane"/>
    <property type="evidence" value="ECO:0007669"/>
    <property type="project" value="UniProtKB-SubCell"/>
</dbReference>
<dbReference type="InterPro" id="IPR005828">
    <property type="entry name" value="MFS_sugar_transport-like"/>
</dbReference>
<feature type="transmembrane region" description="Helical" evidence="8">
    <location>
        <begin position="191"/>
        <end position="211"/>
    </location>
</feature>
<dbReference type="RefSeq" id="XP_018062139.1">
    <property type="nucleotide sequence ID" value="XM_018223257.1"/>
</dbReference>
<dbReference type="InParanoid" id="A0A132B7C8"/>
<dbReference type="GeneID" id="28832983"/>
<feature type="domain" description="Major facilitator superfamily (MFS) profile" evidence="9">
    <location>
        <begin position="20"/>
        <end position="437"/>
    </location>
</feature>
<accession>A0A132B7C8</accession>
<dbReference type="Gene3D" id="1.20.1250.20">
    <property type="entry name" value="MFS general substrate transporter like domains"/>
    <property type="match status" value="1"/>
</dbReference>
<evidence type="ECO:0000313" key="11">
    <source>
        <dbReference type="Proteomes" id="UP000070700"/>
    </source>
</evidence>
<feature type="transmembrane region" description="Helical" evidence="8">
    <location>
        <begin position="414"/>
        <end position="433"/>
    </location>
</feature>
<dbReference type="PROSITE" id="PS50850">
    <property type="entry name" value="MFS"/>
    <property type="match status" value="1"/>
</dbReference>
<dbReference type="AlphaFoldDB" id="A0A132B7C8"/>
<evidence type="ECO:0000256" key="8">
    <source>
        <dbReference type="SAM" id="Phobius"/>
    </source>
</evidence>
<dbReference type="Pfam" id="PF00083">
    <property type="entry name" value="Sugar_tr"/>
    <property type="match status" value="2"/>
</dbReference>
<comment type="subcellular location">
    <subcellularLocation>
        <location evidence="1">Membrane</location>
        <topology evidence="1">Multi-pass membrane protein</topology>
    </subcellularLocation>
</comment>
<feature type="transmembrane region" description="Helical" evidence="8">
    <location>
        <begin position="12"/>
        <end position="33"/>
    </location>
</feature>
<evidence type="ECO:0000256" key="5">
    <source>
        <dbReference type="ARBA" id="ARBA00022989"/>
    </source>
</evidence>
<keyword evidence="11" id="KW-1185">Reference proteome</keyword>
<feature type="transmembrane region" description="Helical" evidence="8">
    <location>
        <begin position="321"/>
        <end position="339"/>
    </location>
</feature>
<dbReference type="InterPro" id="IPR003663">
    <property type="entry name" value="Sugar/inositol_transpt"/>
</dbReference>
<evidence type="ECO:0000256" key="4">
    <source>
        <dbReference type="ARBA" id="ARBA00022692"/>
    </source>
</evidence>
<reference evidence="10 11" key="1">
    <citation type="submission" date="2015-10" db="EMBL/GenBank/DDBJ databases">
        <title>Full genome of DAOMC 229536 Phialocephala scopiformis, a fungal endophyte of spruce producing the potent anti-insectan compound rugulosin.</title>
        <authorList>
            <consortium name="DOE Joint Genome Institute"/>
            <person name="Walker A.K."/>
            <person name="Frasz S.L."/>
            <person name="Seifert K.A."/>
            <person name="Miller J.D."/>
            <person name="Mondo S.J."/>
            <person name="Labutti K."/>
            <person name="Lipzen A."/>
            <person name="Dockter R."/>
            <person name="Kennedy M."/>
            <person name="Grigoriev I.V."/>
            <person name="Spatafora J.W."/>
        </authorList>
    </citation>
    <scope>NUCLEOTIDE SEQUENCE [LARGE SCALE GENOMIC DNA]</scope>
    <source>
        <strain evidence="10 11">CBS 120377</strain>
    </source>
</reference>
<organism evidence="10 11">
    <name type="scientific">Mollisia scopiformis</name>
    <name type="common">Conifer needle endophyte fungus</name>
    <name type="synonym">Phialocephala scopiformis</name>
    <dbReference type="NCBI Taxonomy" id="149040"/>
    <lineage>
        <taxon>Eukaryota</taxon>
        <taxon>Fungi</taxon>
        <taxon>Dikarya</taxon>
        <taxon>Ascomycota</taxon>
        <taxon>Pezizomycotina</taxon>
        <taxon>Leotiomycetes</taxon>
        <taxon>Helotiales</taxon>
        <taxon>Mollisiaceae</taxon>
        <taxon>Mollisia</taxon>
    </lineage>
</organism>
<feature type="transmembrane region" description="Helical" evidence="8">
    <location>
        <begin position="102"/>
        <end position="120"/>
    </location>
</feature>
<dbReference type="GO" id="GO:0005351">
    <property type="term" value="F:carbohydrate:proton symporter activity"/>
    <property type="evidence" value="ECO:0007669"/>
    <property type="project" value="TreeGrafter"/>
</dbReference>
<gene>
    <name evidence="10" type="ORF">LY89DRAFT_789467</name>
</gene>
<dbReference type="PANTHER" id="PTHR48022">
    <property type="entry name" value="PLASTIDIC GLUCOSE TRANSPORTER 4"/>
    <property type="match status" value="1"/>
</dbReference>
<feature type="transmembrane region" description="Helical" evidence="8">
    <location>
        <begin position="69"/>
        <end position="90"/>
    </location>
</feature>
<dbReference type="InterPro" id="IPR020846">
    <property type="entry name" value="MFS_dom"/>
</dbReference>
<dbReference type="InterPro" id="IPR050360">
    <property type="entry name" value="MFS_Sugar_Transporters"/>
</dbReference>
<dbReference type="PRINTS" id="PR00171">
    <property type="entry name" value="SUGRTRNSPORT"/>
</dbReference>
<evidence type="ECO:0000313" key="10">
    <source>
        <dbReference type="EMBL" id="KUJ07784.1"/>
    </source>
</evidence>
<evidence type="ECO:0000256" key="6">
    <source>
        <dbReference type="ARBA" id="ARBA00023136"/>
    </source>
</evidence>
<evidence type="ECO:0000256" key="7">
    <source>
        <dbReference type="SAM" id="MobiDB-lite"/>
    </source>
</evidence>
<keyword evidence="3" id="KW-0813">Transport</keyword>
<name>A0A132B7C8_MOLSC</name>
<sequence>MDHSPKYLGMRGARLKVAMVLLVVAPSFLLFGYNNGSTGGILTLESFVHQFPKLDTVNTKGSVKAHNSLVKGAVTAAYDLGAVFGSLSCIMYSDKIGRIRTILAGLILAIIALAIESSAYTVAQFTIGRVLVGWAIGTISASVPVWQTECSTTKHRGAFVILEGLCISAGITTSEWVTYAFTFAFSSSAEWRVPLVLPVVFALFVMPFLFFMPESPRWLCQGRLEEARRTLAALADEDLYSLDVSAEMDRIQLSLESSRGSLKLLLTNGKERYLHRTILAMTDLGFKANKSRILSCTLVTAQTCCSLIPLFTVDRFGRRKLLMFSAAGLAVCMAVMAGTGGSSTTASAAVVFIYLYDFFYPIGFLGLTFLYATEIAPIRMRVPITAIANATQWLCQFVVGQISPPGTTNLSNRYWIIFAVLNVSFVPIVFFFFPETNGRSLEEIDHIFENSHVFNVVSTARKLPYQTNQDLEDMLHDKAGQEQPKHVEDTDTDKEGGKMSKA</sequence>
<keyword evidence="4 8" id="KW-0812">Transmembrane</keyword>
<feature type="transmembrane region" description="Helical" evidence="8">
    <location>
        <begin position="158"/>
        <end position="179"/>
    </location>
</feature>
<evidence type="ECO:0000256" key="3">
    <source>
        <dbReference type="ARBA" id="ARBA00022448"/>
    </source>
</evidence>
<dbReference type="SUPFAM" id="SSF103473">
    <property type="entry name" value="MFS general substrate transporter"/>
    <property type="match status" value="1"/>
</dbReference>
<keyword evidence="6 8" id="KW-0472">Membrane</keyword>
<dbReference type="PANTHER" id="PTHR48022:SF45">
    <property type="entry name" value="MAJOR FACILITATOR SUPERFAMILY (MFS) PROFILE DOMAIN-CONTAINING PROTEIN-RELATED"/>
    <property type="match status" value="1"/>
</dbReference>
<dbReference type="OrthoDB" id="6612291at2759"/>
<dbReference type="KEGG" id="psco:LY89DRAFT_789467"/>
<proteinExistence type="inferred from homology"/>